<evidence type="ECO:0000313" key="4">
    <source>
        <dbReference type="Proteomes" id="UP000050497"/>
    </source>
</evidence>
<dbReference type="Gene3D" id="1.10.30.50">
    <property type="match status" value="1"/>
</dbReference>
<dbReference type="EMBL" id="LJSX01000013">
    <property type="protein sequence ID" value="KPQ10715.1"/>
    <property type="molecule type" value="Genomic_DNA"/>
</dbReference>
<dbReference type="PANTHER" id="PTHR33877:SF2">
    <property type="entry name" value="OS07G0170200 PROTEIN"/>
    <property type="match status" value="1"/>
</dbReference>
<keyword evidence="2" id="KW-0378">Hydrolase</keyword>
<keyword evidence="3" id="KW-0687">Ribonucleoprotein</keyword>
<comment type="caution">
    <text evidence="2">The sequence shown here is derived from an EMBL/GenBank/DDBJ whole genome shotgun (WGS) entry which is preliminary data.</text>
</comment>
<dbReference type="CDD" id="cd00085">
    <property type="entry name" value="HNHc"/>
    <property type="match status" value="1"/>
</dbReference>
<accession>A0A0P8BM65</accession>
<dbReference type="Pfam" id="PF01844">
    <property type="entry name" value="HNH"/>
    <property type="match status" value="1"/>
</dbReference>
<protein>
    <submittedName>
        <fullName evidence="2 3">Restriction endonuclease</fullName>
    </submittedName>
</protein>
<dbReference type="AlphaFoldDB" id="A0A0P8BM65"/>
<gene>
    <name evidence="3" type="ORF">GA0071312_1003</name>
    <name evidence="2" type="ORF">HLUCCO17_09675</name>
</gene>
<dbReference type="RefSeq" id="WP_074443835.1">
    <property type="nucleotide sequence ID" value="NZ_FMBM01000001.1"/>
</dbReference>
<organism evidence="2 4">
    <name type="scientific">Saliniramus fredricksonii</name>
    <dbReference type="NCBI Taxonomy" id="1653334"/>
    <lineage>
        <taxon>Bacteria</taxon>
        <taxon>Pseudomonadati</taxon>
        <taxon>Pseudomonadota</taxon>
        <taxon>Alphaproteobacteria</taxon>
        <taxon>Hyphomicrobiales</taxon>
        <taxon>Salinarimonadaceae</taxon>
        <taxon>Saliniramus</taxon>
    </lineage>
</organism>
<dbReference type="SMART" id="SM00507">
    <property type="entry name" value="HNHc"/>
    <property type="match status" value="1"/>
</dbReference>
<keyword evidence="3" id="KW-0689">Ribosomal protein</keyword>
<reference evidence="2 4" key="1">
    <citation type="submission" date="2015-09" db="EMBL/GenBank/DDBJ databases">
        <title>Identification and resolution of microdiversity through metagenomic sequencing of parallel consortia.</title>
        <authorList>
            <person name="Nelson W.C."/>
            <person name="Romine M.F."/>
            <person name="Lindemann S.R."/>
        </authorList>
    </citation>
    <scope>NUCLEOTIDE SEQUENCE [LARGE SCALE GENOMIC DNA]</scope>
    <source>
        <strain evidence="2">HL-109</strain>
    </source>
</reference>
<feature type="domain" description="HNH nuclease" evidence="1">
    <location>
        <begin position="85"/>
        <end position="135"/>
    </location>
</feature>
<dbReference type="EMBL" id="FMBM01000001">
    <property type="protein sequence ID" value="SCC79580.1"/>
    <property type="molecule type" value="Genomic_DNA"/>
</dbReference>
<evidence type="ECO:0000313" key="3">
    <source>
        <dbReference type="EMBL" id="SCC79580.1"/>
    </source>
</evidence>
<proteinExistence type="predicted"/>
<dbReference type="STRING" id="1653334.GA0071312_1003"/>
<evidence type="ECO:0000313" key="5">
    <source>
        <dbReference type="Proteomes" id="UP000182800"/>
    </source>
</evidence>
<keyword evidence="5" id="KW-1185">Reference proteome</keyword>
<dbReference type="InterPro" id="IPR052892">
    <property type="entry name" value="NA-targeting_endonuclease"/>
</dbReference>
<reference evidence="3 5" key="2">
    <citation type="submission" date="2016-08" db="EMBL/GenBank/DDBJ databases">
        <authorList>
            <person name="Varghese N."/>
            <person name="Submissions Spin"/>
        </authorList>
    </citation>
    <scope>NUCLEOTIDE SEQUENCE [LARGE SCALE GENOMIC DNA]</scope>
    <source>
        <strain evidence="3 5">HL-109</strain>
    </source>
</reference>
<dbReference type="GO" id="GO:0005840">
    <property type="term" value="C:ribosome"/>
    <property type="evidence" value="ECO:0007669"/>
    <property type="project" value="UniProtKB-KW"/>
</dbReference>
<dbReference type="PATRIC" id="fig|1653334.4.peg.3044"/>
<dbReference type="GO" id="GO:0003676">
    <property type="term" value="F:nucleic acid binding"/>
    <property type="evidence" value="ECO:0007669"/>
    <property type="project" value="InterPro"/>
</dbReference>
<dbReference type="Proteomes" id="UP000050497">
    <property type="component" value="Unassembled WGS sequence"/>
</dbReference>
<dbReference type="PANTHER" id="PTHR33877">
    <property type="entry name" value="SLL1193 PROTEIN"/>
    <property type="match status" value="1"/>
</dbReference>
<evidence type="ECO:0000259" key="1">
    <source>
        <dbReference type="SMART" id="SM00507"/>
    </source>
</evidence>
<dbReference type="GO" id="GO:0008270">
    <property type="term" value="F:zinc ion binding"/>
    <property type="evidence" value="ECO:0007669"/>
    <property type="project" value="InterPro"/>
</dbReference>
<dbReference type="GO" id="GO:0004519">
    <property type="term" value="F:endonuclease activity"/>
    <property type="evidence" value="ECO:0007669"/>
    <property type="project" value="UniProtKB-KW"/>
</dbReference>
<name>A0A0P8BM65_9HYPH</name>
<evidence type="ECO:0000313" key="2">
    <source>
        <dbReference type="EMBL" id="KPQ10715.1"/>
    </source>
</evidence>
<dbReference type="InterPro" id="IPR002711">
    <property type="entry name" value="HNH"/>
</dbReference>
<dbReference type="OrthoDB" id="9802901at2"/>
<dbReference type="FunFam" id="1.10.30.50:FF:000007">
    <property type="entry name" value="HNH endonuclease"/>
    <property type="match status" value="1"/>
</dbReference>
<dbReference type="Proteomes" id="UP000182800">
    <property type="component" value="Unassembled WGS sequence"/>
</dbReference>
<keyword evidence="2" id="KW-0540">Nuclease</keyword>
<sequence length="189" mass="22080">MNVHVQRTVSPEACPALVLNADFRPLSYYPLSVWCWQDTIKAVFLERVNIVSHYDRSVRSPGFEMRLPSVVSLKTYIQPSRNPAFTRFNVFLRDRFTCQYCGARDDLTFDHVIPRSRGGQTTWENVVTACAPCNLRKADRMPRQADMLPRQAPFAPSVFQLHQNGRHFPPNYLHESWLDYLYWDTELEP</sequence>
<keyword evidence="2" id="KW-0255">Endonuclease</keyword>
<dbReference type="InterPro" id="IPR003615">
    <property type="entry name" value="HNH_nuc"/>
</dbReference>